<reference evidence="2 3" key="1">
    <citation type="journal article" date="2013" name="Science">
        <title>Pandoraviruses: amoeba viruses with genomes up to 2.5 Mb reaching that of parasitic eukaryotes.</title>
        <authorList>
            <person name="Philippe N."/>
            <person name="Legendre M."/>
            <person name="Doutre G."/>
            <person name="Coute Y."/>
            <person name="Poirot O."/>
            <person name="Lescot M."/>
            <person name="Arslan D."/>
            <person name="Seltzer V."/>
            <person name="Bertaux L."/>
            <person name="Bruley C."/>
            <person name="Garin J."/>
            <person name="Claverie J.M."/>
            <person name="Abergel C."/>
        </authorList>
    </citation>
    <scope>NUCLEOTIDE SEQUENCE [LARGE SCALE GENOMIC DNA]</scope>
</reference>
<dbReference type="SUPFAM" id="SSF81383">
    <property type="entry name" value="F-box domain"/>
    <property type="match status" value="1"/>
</dbReference>
<sequence length="396" mass="43661">MTGAETTFGDLPAEILTDVAALLPAADMVRLAMTCRAVHALTTCTAMWRRLFVRDFAHLYSKGLSAQSWPHHDHPDDPWHEMAVELWRGTDALARMPPRCRPIKDLPLPFAHAFGAGKDWRWLYRAHAMMSCEPPDESFSGPRAFRLDSPTLVVADWSSGWRTGYTAEITLGGLAYDEVISWTEFMYAQAVGAPCWSVECTLTGITHRGATDAAGTIPVFIFPRTGTRNWLAVDKSKTGVFAGLSTDGTRNYGRCRDGEIETNTRHYPDGATLVHPMRNRRTHGECVITYANGDLVRASYVDGVLTQDVEFVCSPACASTEWAGRIISKCAWRAVPIDVAGSPTHAIIPVDDSDDARLFWRYVAEGLVGWCPRTRRIVLDTVARAASSVGHHDAAP</sequence>
<evidence type="ECO:0000259" key="1">
    <source>
        <dbReference type="PROSITE" id="PS50181"/>
    </source>
</evidence>
<dbReference type="RefSeq" id="YP_008438644.1">
    <property type="nucleotide sequence ID" value="NC_022098.1"/>
</dbReference>
<proteinExistence type="predicted"/>
<dbReference type="Pfam" id="PF12937">
    <property type="entry name" value="F-box-like"/>
    <property type="match status" value="1"/>
</dbReference>
<name>S4W5E2_9VIRU</name>
<evidence type="ECO:0000313" key="2">
    <source>
        <dbReference type="EMBL" id="AGO85565.1"/>
    </source>
</evidence>
<dbReference type="PROSITE" id="PS50181">
    <property type="entry name" value="FBOX"/>
    <property type="match status" value="1"/>
</dbReference>
<dbReference type="GeneID" id="16607352"/>
<dbReference type="SUPFAM" id="SSF82185">
    <property type="entry name" value="Histone H3 K4-specific methyltransferase SET7/9 N-terminal domain"/>
    <property type="match status" value="1"/>
</dbReference>
<dbReference type="Gene3D" id="1.20.1280.50">
    <property type="match status" value="1"/>
</dbReference>
<organism evidence="2 3">
    <name type="scientific">Pandoravirus salinus</name>
    <dbReference type="NCBI Taxonomy" id="1349410"/>
    <lineage>
        <taxon>Viruses</taxon>
        <taxon>Pandoravirus</taxon>
    </lineage>
</organism>
<dbReference type="InterPro" id="IPR036047">
    <property type="entry name" value="F-box-like_dom_sf"/>
</dbReference>
<gene>
    <name evidence="2" type="ORF">psal_cds_1240</name>
</gene>
<keyword evidence="3" id="KW-1185">Reference proteome</keyword>
<dbReference type="KEGG" id="vg:16607352"/>
<protein>
    <submittedName>
        <fullName evidence="2">F-box domain containing protein</fullName>
    </submittedName>
</protein>
<dbReference type="InterPro" id="IPR001810">
    <property type="entry name" value="F-box_dom"/>
</dbReference>
<accession>S4W5E2</accession>
<dbReference type="Proteomes" id="UP000204584">
    <property type="component" value="Segment"/>
</dbReference>
<feature type="domain" description="F-box" evidence="1">
    <location>
        <begin position="5"/>
        <end position="51"/>
    </location>
</feature>
<evidence type="ECO:0000313" key="3">
    <source>
        <dbReference type="Proteomes" id="UP000204584"/>
    </source>
</evidence>
<dbReference type="EMBL" id="KC977571">
    <property type="protein sequence ID" value="AGO85565.1"/>
    <property type="molecule type" value="Genomic_DNA"/>
</dbReference>